<dbReference type="Proteomes" id="UP001151760">
    <property type="component" value="Unassembled WGS sequence"/>
</dbReference>
<sequence>MDFCCYHINELEYHTNADSVHSSSPSPVSTDHVPIDVLVEPTPGGIHAFFLDSDEDEQIGLSRVAAEPDSDDEVLAEILFALQLHPFSESASSPPRLVENRRHRKPFFLPERVATRSAIVRISPSFKRRRISSPFIPDDFHPSYCRDVVVAGSVIQTIQDGLRESYECLASAPISCWFFLDAVVPSLVSAACVAAAAYLVPVVFKSSCFREDLSRKLGFNTKSSPML</sequence>
<organism evidence="2 3">
    <name type="scientific">Tanacetum coccineum</name>
    <dbReference type="NCBI Taxonomy" id="301880"/>
    <lineage>
        <taxon>Eukaryota</taxon>
        <taxon>Viridiplantae</taxon>
        <taxon>Streptophyta</taxon>
        <taxon>Embryophyta</taxon>
        <taxon>Tracheophyta</taxon>
        <taxon>Spermatophyta</taxon>
        <taxon>Magnoliopsida</taxon>
        <taxon>eudicotyledons</taxon>
        <taxon>Gunneridae</taxon>
        <taxon>Pentapetalae</taxon>
        <taxon>asterids</taxon>
        <taxon>campanulids</taxon>
        <taxon>Asterales</taxon>
        <taxon>Asteraceae</taxon>
        <taxon>Asteroideae</taxon>
        <taxon>Anthemideae</taxon>
        <taxon>Anthemidinae</taxon>
        <taxon>Tanacetum</taxon>
    </lineage>
</organism>
<feature type="transmembrane region" description="Helical" evidence="1">
    <location>
        <begin position="177"/>
        <end position="200"/>
    </location>
</feature>
<keyword evidence="1" id="KW-1133">Transmembrane helix</keyword>
<name>A0ABQ5I949_9ASTR</name>
<evidence type="ECO:0000313" key="3">
    <source>
        <dbReference type="Proteomes" id="UP001151760"/>
    </source>
</evidence>
<reference evidence="2" key="2">
    <citation type="submission" date="2022-01" db="EMBL/GenBank/DDBJ databases">
        <authorList>
            <person name="Yamashiro T."/>
            <person name="Shiraishi A."/>
            <person name="Satake H."/>
            <person name="Nakayama K."/>
        </authorList>
    </citation>
    <scope>NUCLEOTIDE SEQUENCE</scope>
</reference>
<proteinExistence type="predicted"/>
<reference evidence="2" key="1">
    <citation type="journal article" date="2022" name="Int. J. Mol. Sci.">
        <title>Draft Genome of Tanacetum Coccineum: Genomic Comparison of Closely Related Tanacetum-Family Plants.</title>
        <authorList>
            <person name="Yamashiro T."/>
            <person name="Shiraishi A."/>
            <person name="Nakayama K."/>
            <person name="Satake H."/>
        </authorList>
    </citation>
    <scope>NUCLEOTIDE SEQUENCE</scope>
</reference>
<keyword evidence="3" id="KW-1185">Reference proteome</keyword>
<keyword evidence="1" id="KW-0812">Transmembrane</keyword>
<evidence type="ECO:0000256" key="1">
    <source>
        <dbReference type="SAM" id="Phobius"/>
    </source>
</evidence>
<protein>
    <submittedName>
        <fullName evidence="2">Uncharacterized protein</fullName>
    </submittedName>
</protein>
<comment type="caution">
    <text evidence="2">The sequence shown here is derived from an EMBL/GenBank/DDBJ whole genome shotgun (WGS) entry which is preliminary data.</text>
</comment>
<accession>A0ABQ5I949</accession>
<gene>
    <name evidence="2" type="ORF">Tco_1091757</name>
</gene>
<evidence type="ECO:0000313" key="2">
    <source>
        <dbReference type="EMBL" id="GJT96239.1"/>
    </source>
</evidence>
<keyword evidence="1" id="KW-0472">Membrane</keyword>
<dbReference type="EMBL" id="BQNB010020462">
    <property type="protein sequence ID" value="GJT96239.1"/>
    <property type="molecule type" value="Genomic_DNA"/>
</dbReference>